<dbReference type="Gene3D" id="3.30.420.10">
    <property type="entry name" value="Ribonuclease H-like superfamily/Ribonuclease H"/>
    <property type="match status" value="1"/>
</dbReference>
<evidence type="ECO:0000313" key="3">
    <source>
        <dbReference type="Proteomes" id="UP001195769"/>
    </source>
</evidence>
<dbReference type="EMBL" id="JABBWK010000107">
    <property type="protein sequence ID" value="KAG1893142.1"/>
    <property type="molecule type" value="Genomic_DNA"/>
</dbReference>
<reference evidence="2" key="1">
    <citation type="journal article" date="2020" name="New Phytol.">
        <title>Comparative genomics reveals dynamic genome evolution in host specialist ectomycorrhizal fungi.</title>
        <authorList>
            <person name="Lofgren L.A."/>
            <person name="Nguyen N.H."/>
            <person name="Vilgalys R."/>
            <person name="Ruytinx J."/>
            <person name="Liao H.L."/>
            <person name="Branco S."/>
            <person name="Kuo A."/>
            <person name="LaButti K."/>
            <person name="Lipzen A."/>
            <person name="Andreopoulos W."/>
            <person name="Pangilinan J."/>
            <person name="Riley R."/>
            <person name="Hundley H."/>
            <person name="Na H."/>
            <person name="Barry K."/>
            <person name="Grigoriev I.V."/>
            <person name="Stajich J.E."/>
            <person name="Kennedy P.G."/>
        </authorList>
    </citation>
    <scope>NUCLEOTIDE SEQUENCE</scope>
    <source>
        <strain evidence="2">FC203</strain>
    </source>
</reference>
<feature type="domain" description="Tc1-like transposase DDE" evidence="1">
    <location>
        <begin position="129"/>
        <end position="228"/>
    </location>
</feature>
<dbReference type="InterPro" id="IPR009057">
    <property type="entry name" value="Homeodomain-like_sf"/>
</dbReference>
<dbReference type="GO" id="GO:0003676">
    <property type="term" value="F:nucleic acid binding"/>
    <property type="evidence" value="ECO:0007669"/>
    <property type="project" value="InterPro"/>
</dbReference>
<organism evidence="2 3">
    <name type="scientific">Suillus fuscotomentosus</name>
    <dbReference type="NCBI Taxonomy" id="1912939"/>
    <lineage>
        <taxon>Eukaryota</taxon>
        <taxon>Fungi</taxon>
        <taxon>Dikarya</taxon>
        <taxon>Basidiomycota</taxon>
        <taxon>Agaricomycotina</taxon>
        <taxon>Agaricomycetes</taxon>
        <taxon>Agaricomycetidae</taxon>
        <taxon>Boletales</taxon>
        <taxon>Suillineae</taxon>
        <taxon>Suillaceae</taxon>
        <taxon>Suillus</taxon>
    </lineage>
</organism>
<dbReference type="RefSeq" id="XP_041218718.1">
    <property type="nucleotide sequence ID" value="XM_041373309.1"/>
</dbReference>
<dbReference type="InterPro" id="IPR038717">
    <property type="entry name" value="Tc1-like_DDE_dom"/>
</dbReference>
<dbReference type="AlphaFoldDB" id="A0AAD4HE34"/>
<dbReference type="Proteomes" id="UP001195769">
    <property type="component" value="Unassembled WGS sequence"/>
</dbReference>
<feature type="non-terminal residue" evidence="2">
    <location>
        <position position="1"/>
    </location>
</feature>
<evidence type="ECO:0000259" key="1">
    <source>
        <dbReference type="Pfam" id="PF13358"/>
    </source>
</evidence>
<comment type="caution">
    <text evidence="2">The sequence shown here is derived from an EMBL/GenBank/DDBJ whole genome shotgun (WGS) entry which is preliminary data.</text>
</comment>
<evidence type="ECO:0000313" key="2">
    <source>
        <dbReference type="EMBL" id="KAG1893142.1"/>
    </source>
</evidence>
<dbReference type="Pfam" id="PF13358">
    <property type="entry name" value="DDE_3"/>
    <property type="match status" value="1"/>
</dbReference>
<name>A0AAD4HE34_9AGAM</name>
<dbReference type="SUPFAM" id="SSF46689">
    <property type="entry name" value="Homeodomain-like"/>
    <property type="match status" value="1"/>
</dbReference>
<accession>A0AAD4HE34</accession>
<gene>
    <name evidence="2" type="ORF">F5891DRAFT_892104</name>
</gene>
<dbReference type="GeneID" id="64667607"/>
<feature type="non-terminal residue" evidence="2">
    <location>
        <position position="229"/>
    </location>
</feature>
<sequence>KISADLKECALNLWNTGWDIKDVCDALGISRASIYRWEAIFAEYGAVNRPPLPIRGQQLRILTRALMTACEALFAEESDLYLDEVVTWLALTHDISISVSTLCCNLKEAGLTRKLLHKLAAERDKERHEVSKNEITWARQYGRAMAGRRAALTDVFVRGDHYSLVAAITTEGYIAAHAVEGSFDSQSFYEFIATKVLPYMNPFPAERSVLVLDNCRIHHNEELYDLVRD</sequence>
<proteinExistence type="predicted"/>
<dbReference type="PANTHER" id="PTHR46564:SF1">
    <property type="entry name" value="TRANSPOSASE"/>
    <property type="match status" value="1"/>
</dbReference>
<keyword evidence="3" id="KW-1185">Reference proteome</keyword>
<dbReference type="Pfam" id="PF13384">
    <property type="entry name" value="HTH_23"/>
    <property type="match status" value="1"/>
</dbReference>
<protein>
    <recommendedName>
        <fullName evidence="1">Tc1-like transposase DDE domain-containing protein</fullName>
    </recommendedName>
</protein>
<dbReference type="InterPro" id="IPR036397">
    <property type="entry name" value="RNaseH_sf"/>
</dbReference>
<dbReference type="PANTHER" id="PTHR46564">
    <property type="entry name" value="TRANSPOSASE"/>
    <property type="match status" value="1"/>
</dbReference>